<dbReference type="CDD" id="cd02440">
    <property type="entry name" value="AdoMet_MTases"/>
    <property type="match status" value="1"/>
</dbReference>
<keyword evidence="2" id="KW-1185">Reference proteome</keyword>
<dbReference type="OrthoDB" id="9815644at2"/>
<comment type="caution">
    <text evidence="1">The sequence shown here is derived from an EMBL/GenBank/DDBJ whole genome shotgun (WGS) entry which is preliminary data.</text>
</comment>
<dbReference type="SUPFAM" id="SSF53335">
    <property type="entry name" value="S-adenosyl-L-methionine-dependent methyltransferases"/>
    <property type="match status" value="1"/>
</dbReference>
<dbReference type="EMBL" id="LBIA02000001">
    <property type="protein sequence ID" value="TKT72412.1"/>
    <property type="molecule type" value="Genomic_DNA"/>
</dbReference>
<dbReference type="GO" id="GO:0008168">
    <property type="term" value="F:methyltransferase activity"/>
    <property type="evidence" value="ECO:0007669"/>
    <property type="project" value="UniProtKB-KW"/>
</dbReference>
<dbReference type="InterPro" id="IPR029063">
    <property type="entry name" value="SAM-dependent_MTases_sf"/>
</dbReference>
<dbReference type="GO" id="GO:0032259">
    <property type="term" value="P:methylation"/>
    <property type="evidence" value="ECO:0007669"/>
    <property type="project" value="UniProtKB-KW"/>
</dbReference>
<organism evidence="1 2">
    <name type="scientific">Afipia massiliensis</name>
    <dbReference type="NCBI Taxonomy" id="211460"/>
    <lineage>
        <taxon>Bacteria</taxon>
        <taxon>Pseudomonadati</taxon>
        <taxon>Pseudomonadota</taxon>
        <taxon>Alphaproteobacteria</taxon>
        <taxon>Hyphomicrobiales</taxon>
        <taxon>Nitrobacteraceae</taxon>
        <taxon>Afipia</taxon>
    </lineage>
</organism>
<dbReference type="Gene3D" id="3.40.50.150">
    <property type="entry name" value="Vaccinia Virus protein VP39"/>
    <property type="match status" value="1"/>
</dbReference>
<protein>
    <submittedName>
        <fullName evidence="1">Class I SAM-dependent methyltransferase</fullName>
    </submittedName>
</protein>
<accession>A0A4U6BPT1</accession>
<reference evidence="1" key="1">
    <citation type="submission" date="2019-04" db="EMBL/GenBank/DDBJ databases">
        <title>Whole genome sequencing of cave bacteria.</title>
        <authorList>
            <person name="Gan H.M."/>
            <person name="Barton H."/>
            <person name="Savka M.A."/>
        </authorList>
    </citation>
    <scope>NUCLEOTIDE SEQUENCE [LARGE SCALE GENOMIC DNA]</scope>
    <source>
        <strain evidence="1">LC387</strain>
    </source>
</reference>
<dbReference type="Pfam" id="PF13489">
    <property type="entry name" value="Methyltransf_23"/>
    <property type="match status" value="1"/>
</dbReference>
<evidence type="ECO:0000313" key="1">
    <source>
        <dbReference type="EMBL" id="TKT72412.1"/>
    </source>
</evidence>
<name>A0A4U6BPT1_9BRAD</name>
<dbReference type="AlphaFoldDB" id="A0A4U6BPT1"/>
<dbReference type="Proteomes" id="UP000034832">
    <property type="component" value="Unassembled WGS sequence"/>
</dbReference>
<dbReference type="STRING" id="211460.YH63_05235"/>
<keyword evidence="1" id="KW-0489">Methyltransferase</keyword>
<sequence length="276" mass="31507">MSSSPPRLYWLGNAAKMTIIDEILRRFPGPQPVVIFDYGCGAGGDWPDILSAHPHFRLIGYEPHGPSAAEARRRLQGARAEVWMDDAVAILSFSADVIVSFSVFEHVIDRNGFLRHARRLMAPDGIFFLNYDDGHFRYRVDLGYPAGWLERIRSALRTIVSGPLAALGFPSRYQRRVLARDVDRLILQNGFKIERIDYSNIDDFKNLAKTIPEEKRQDFSRLWIETEHKLNEYFRVRLPSERFGDDTNLWQAMSSRTLVLRSAQLAPSATPETLGA</sequence>
<gene>
    <name evidence="1" type="ORF">YH63_013780</name>
</gene>
<proteinExistence type="predicted"/>
<evidence type="ECO:0000313" key="2">
    <source>
        <dbReference type="Proteomes" id="UP000034832"/>
    </source>
</evidence>
<dbReference type="RefSeq" id="WP_046827109.1">
    <property type="nucleotide sequence ID" value="NZ_LBIA02000001.1"/>
</dbReference>
<keyword evidence="1" id="KW-0808">Transferase</keyword>